<keyword evidence="2" id="KW-1185">Reference proteome</keyword>
<evidence type="ECO:0000313" key="1">
    <source>
        <dbReference type="EMBL" id="SFW13107.1"/>
    </source>
</evidence>
<dbReference type="OrthoDB" id="9905032at2"/>
<reference evidence="2" key="1">
    <citation type="submission" date="2016-11" db="EMBL/GenBank/DDBJ databases">
        <authorList>
            <person name="Varghese N."/>
            <person name="Submissions S."/>
        </authorList>
    </citation>
    <scope>NUCLEOTIDE SEQUENCE [LARGE SCALE GENOMIC DNA]</scope>
    <source>
        <strain evidence="2">DSM 44671</strain>
    </source>
</reference>
<dbReference type="RefSeq" id="WP_143168431.1">
    <property type="nucleotide sequence ID" value="NZ_FPJG01000002.1"/>
</dbReference>
<proteinExistence type="predicted"/>
<name>A0A1K1LQI4_9PSEU</name>
<sequence length="162" mass="18079">MSRHRLRTSPRVLELLIFFTTLTQHKDREAVRVQHEVSRSGNQFLNAEQQRVFHVRAEAYADLALSYAKDHPGGHDQSAVGAGMLMIQTAEHATTQLRDDLDLAQGHPDDGVYAIGRATIAAFTWLKVTHGYAESERRFRRAVNAVRSLPAADAPRQPAAAR</sequence>
<dbReference type="Proteomes" id="UP000182740">
    <property type="component" value="Unassembled WGS sequence"/>
</dbReference>
<evidence type="ECO:0000313" key="2">
    <source>
        <dbReference type="Proteomes" id="UP000182740"/>
    </source>
</evidence>
<dbReference type="AlphaFoldDB" id="A0A1K1LQI4"/>
<gene>
    <name evidence="1" type="ORF">SAMN04489730_0138</name>
</gene>
<organism evidence="1 2">
    <name type="scientific">Amycolatopsis australiensis</name>
    <dbReference type="NCBI Taxonomy" id="546364"/>
    <lineage>
        <taxon>Bacteria</taxon>
        <taxon>Bacillati</taxon>
        <taxon>Actinomycetota</taxon>
        <taxon>Actinomycetes</taxon>
        <taxon>Pseudonocardiales</taxon>
        <taxon>Pseudonocardiaceae</taxon>
        <taxon>Amycolatopsis</taxon>
    </lineage>
</organism>
<dbReference type="STRING" id="546364.SAMN04489730_0138"/>
<accession>A0A1K1LQI4</accession>
<protein>
    <submittedName>
        <fullName evidence="1">Uncharacterized protein</fullName>
    </submittedName>
</protein>
<dbReference type="EMBL" id="FPJG01000002">
    <property type="protein sequence ID" value="SFW13107.1"/>
    <property type="molecule type" value="Genomic_DNA"/>
</dbReference>